<evidence type="ECO:0000256" key="1">
    <source>
        <dbReference type="SAM" id="Phobius"/>
    </source>
</evidence>
<gene>
    <name evidence="2" type="ORF">BU26DRAFT_31974</name>
</gene>
<proteinExistence type="predicted"/>
<reference evidence="2" key="1">
    <citation type="journal article" date="2020" name="Stud. Mycol.">
        <title>101 Dothideomycetes genomes: a test case for predicting lifestyles and emergence of pathogens.</title>
        <authorList>
            <person name="Haridas S."/>
            <person name="Albert R."/>
            <person name="Binder M."/>
            <person name="Bloem J."/>
            <person name="Labutti K."/>
            <person name="Salamov A."/>
            <person name="Andreopoulos B."/>
            <person name="Baker S."/>
            <person name="Barry K."/>
            <person name="Bills G."/>
            <person name="Bluhm B."/>
            <person name="Cannon C."/>
            <person name="Castanera R."/>
            <person name="Culley D."/>
            <person name="Daum C."/>
            <person name="Ezra D."/>
            <person name="Gonzalez J."/>
            <person name="Henrissat B."/>
            <person name="Kuo A."/>
            <person name="Liang C."/>
            <person name="Lipzen A."/>
            <person name="Lutzoni F."/>
            <person name="Magnuson J."/>
            <person name="Mondo S."/>
            <person name="Nolan M."/>
            <person name="Ohm R."/>
            <person name="Pangilinan J."/>
            <person name="Park H.-J."/>
            <person name="Ramirez L."/>
            <person name="Alfaro M."/>
            <person name="Sun H."/>
            <person name="Tritt A."/>
            <person name="Yoshinaga Y."/>
            <person name="Zwiers L.-H."/>
            <person name="Turgeon B."/>
            <person name="Goodwin S."/>
            <person name="Spatafora J."/>
            <person name="Crous P."/>
            <person name="Grigoriev I."/>
        </authorList>
    </citation>
    <scope>NUCLEOTIDE SEQUENCE</scope>
    <source>
        <strain evidence="2">CBS 122368</strain>
    </source>
</reference>
<keyword evidence="1" id="KW-0812">Transmembrane</keyword>
<evidence type="ECO:0000313" key="3">
    <source>
        <dbReference type="Proteomes" id="UP000800094"/>
    </source>
</evidence>
<organism evidence="2 3">
    <name type="scientific">Trematosphaeria pertusa</name>
    <dbReference type="NCBI Taxonomy" id="390896"/>
    <lineage>
        <taxon>Eukaryota</taxon>
        <taxon>Fungi</taxon>
        <taxon>Dikarya</taxon>
        <taxon>Ascomycota</taxon>
        <taxon>Pezizomycotina</taxon>
        <taxon>Dothideomycetes</taxon>
        <taxon>Pleosporomycetidae</taxon>
        <taxon>Pleosporales</taxon>
        <taxon>Massarineae</taxon>
        <taxon>Trematosphaeriaceae</taxon>
        <taxon>Trematosphaeria</taxon>
    </lineage>
</organism>
<sequence>MAAPSCAFTSGIPNPPTTSPSCAVPIGGSNSTLLDTCCNGHINPINTYSAPGADDDCYQYCTTDAVNDVQGCLTQKFEAYDKNSPAFQCFNVAPVKAAESKGGRIKGAGWILRVAVGLGVVGAVVGMV</sequence>
<keyword evidence="1" id="KW-0472">Membrane</keyword>
<dbReference type="Proteomes" id="UP000800094">
    <property type="component" value="Unassembled WGS sequence"/>
</dbReference>
<evidence type="ECO:0000313" key="2">
    <source>
        <dbReference type="EMBL" id="KAF2256915.1"/>
    </source>
</evidence>
<dbReference type="AlphaFoldDB" id="A0A6A6J239"/>
<dbReference type="GeneID" id="54575359"/>
<dbReference type="RefSeq" id="XP_033691919.1">
    <property type="nucleotide sequence ID" value="XM_033822029.1"/>
</dbReference>
<protein>
    <submittedName>
        <fullName evidence="2">Uncharacterized protein</fullName>
    </submittedName>
</protein>
<dbReference type="EMBL" id="ML987189">
    <property type="protein sequence ID" value="KAF2256915.1"/>
    <property type="molecule type" value="Genomic_DNA"/>
</dbReference>
<keyword evidence="3" id="KW-1185">Reference proteome</keyword>
<accession>A0A6A6J239</accession>
<dbReference type="OrthoDB" id="3682427at2759"/>
<name>A0A6A6J239_9PLEO</name>
<feature type="transmembrane region" description="Helical" evidence="1">
    <location>
        <begin position="110"/>
        <end position="127"/>
    </location>
</feature>
<keyword evidence="1" id="KW-1133">Transmembrane helix</keyword>